<organism evidence="2 3">
    <name type="scientific">Candidatus Nitrosocosmicus franklandianus</name>
    <dbReference type="NCBI Taxonomy" id="1798806"/>
    <lineage>
        <taxon>Archaea</taxon>
        <taxon>Nitrososphaerota</taxon>
        <taxon>Nitrososphaeria</taxon>
        <taxon>Nitrososphaerales</taxon>
        <taxon>Nitrososphaeraceae</taxon>
        <taxon>Candidatus Nitrosocosmicus</taxon>
    </lineage>
</organism>
<sequence>MILDRQQDMHIHCSYNDHSDLNLTVPNIIRTAEEKKLKKIAITEHVRRSSEWTGRYIEELNTHIPSSRVKILPGFEAKILQNGEIDCPQEYLASEYFIIASFHTKYPKDLWYSALIEVAKNPFVNVIGHLAPEVGFSLNDQEIEKLGELFKANDKIVELNSKYVRPPVKFLEIFKRQGVKFHLGSDAHSLGEIGNFNRINHLINLIEE</sequence>
<dbReference type="OrthoDB" id="9968at2157"/>
<dbReference type="Gene3D" id="3.20.20.140">
    <property type="entry name" value="Metal-dependent hydrolases"/>
    <property type="match status" value="1"/>
</dbReference>
<dbReference type="KEGG" id="nfn:NFRAN_0025"/>
<dbReference type="InterPro" id="IPR004013">
    <property type="entry name" value="PHP_dom"/>
</dbReference>
<dbReference type="GeneID" id="39419635"/>
<dbReference type="AlphaFoldDB" id="A0A484I577"/>
<accession>A0A484I577</accession>
<protein>
    <submittedName>
        <fullName evidence="2">DNA polymerase/3'-5' exonuclease PolX</fullName>
    </submittedName>
</protein>
<dbReference type="GO" id="GO:0008270">
    <property type="term" value="F:zinc ion binding"/>
    <property type="evidence" value="ECO:0007669"/>
    <property type="project" value="TreeGrafter"/>
</dbReference>
<evidence type="ECO:0000313" key="3">
    <source>
        <dbReference type="Proteomes" id="UP000294299"/>
    </source>
</evidence>
<keyword evidence="2" id="KW-0378">Hydrolase</keyword>
<dbReference type="Proteomes" id="UP000294299">
    <property type="component" value="Chromosome NFRAN"/>
</dbReference>
<dbReference type="PANTHER" id="PTHR36928:SF1">
    <property type="entry name" value="PHOSPHATASE YCDX-RELATED"/>
    <property type="match status" value="1"/>
</dbReference>
<proteinExistence type="predicted"/>
<keyword evidence="2" id="KW-0540">Nuclease</keyword>
<dbReference type="SUPFAM" id="SSF89550">
    <property type="entry name" value="PHP domain-like"/>
    <property type="match status" value="1"/>
</dbReference>
<dbReference type="EMBL" id="LR216287">
    <property type="protein sequence ID" value="VFJ12346.1"/>
    <property type="molecule type" value="Genomic_DNA"/>
</dbReference>
<feature type="domain" description="PHP" evidence="1">
    <location>
        <begin position="8"/>
        <end position="161"/>
    </location>
</feature>
<dbReference type="GO" id="GO:0005829">
    <property type="term" value="C:cytosol"/>
    <property type="evidence" value="ECO:0007669"/>
    <property type="project" value="TreeGrafter"/>
</dbReference>
<dbReference type="RefSeq" id="WP_134482511.1">
    <property type="nucleotide sequence ID" value="NZ_LR216287.1"/>
</dbReference>
<dbReference type="InterPro" id="IPR050243">
    <property type="entry name" value="PHP_phosphatase"/>
</dbReference>
<keyword evidence="2" id="KW-0269">Exonuclease</keyword>
<keyword evidence="3" id="KW-1185">Reference proteome</keyword>
<dbReference type="InterPro" id="IPR016195">
    <property type="entry name" value="Pol/histidinol_Pase-like"/>
</dbReference>
<gene>
    <name evidence="2" type="primary">polX</name>
    <name evidence="2" type="ORF">NFRAN_0025</name>
</gene>
<evidence type="ECO:0000259" key="1">
    <source>
        <dbReference type="Pfam" id="PF02811"/>
    </source>
</evidence>
<reference evidence="2 3" key="1">
    <citation type="submission" date="2019-02" db="EMBL/GenBank/DDBJ databases">
        <authorList>
            <person name="Lehtovirta-Morley E L."/>
        </authorList>
    </citation>
    <scope>NUCLEOTIDE SEQUENCE [LARGE SCALE GENOMIC DNA]</scope>
    <source>
        <strain evidence="2">NFRAN1</strain>
    </source>
</reference>
<dbReference type="GO" id="GO:0042578">
    <property type="term" value="F:phosphoric ester hydrolase activity"/>
    <property type="evidence" value="ECO:0007669"/>
    <property type="project" value="TreeGrafter"/>
</dbReference>
<dbReference type="PANTHER" id="PTHR36928">
    <property type="entry name" value="PHOSPHATASE YCDX-RELATED"/>
    <property type="match status" value="1"/>
</dbReference>
<name>A0A484I577_9ARCH</name>
<dbReference type="GO" id="GO:0004527">
    <property type="term" value="F:exonuclease activity"/>
    <property type="evidence" value="ECO:0007669"/>
    <property type="project" value="UniProtKB-KW"/>
</dbReference>
<evidence type="ECO:0000313" key="2">
    <source>
        <dbReference type="EMBL" id="VFJ12346.1"/>
    </source>
</evidence>
<dbReference type="Pfam" id="PF02811">
    <property type="entry name" value="PHP"/>
    <property type="match status" value="1"/>
</dbReference>